<dbReference type="AlphaFoldDB" id="C8W0J9"/>
<dbReference type="KEGG" id="dae:Dtox_2445"/>
<dbReference type="Proteomes" id="UP000002217">
    <property type="component" value="Chromosome"/>
</dbReference>
<dbReference type="HOGENOM" id="CLU_1347070_0_0_9"/>
<evidence type="ECO:0000313" key="2">
    <source>
        <dbReference type="Proteomes" id="UP000002217"/>
    </source>
</evidence>
<dbReference type="EMBL" id="CP001720">
    <property type="protein sequence ID" value="ACV63254.1"/>
    <property type="molecule type" value="Genomic_DNA"/>
</dbReference>
<name>C8W0J9_DESAS</name>
<protein>
    <submittedName>
        <fullName evidence="1">Uncharacterized protein</fullName>
    </submittedName>
</protein>
<organism evidence="1 2">
    <name type="scientific">Desulfofarcimen acetoxidans (strain ATCC 49208 / DSM 771 / KCTC 5769 / VKM B-1644 / 5575)</name>
    <name type="common">Desulfotomaculum acetoxidans</name>
    <dbReference type="NCBI Taxonomy" id="485916"/>
    <lineage>
        <taxon>Bacteria</taxon>
        <taxon>Bacillati</taxon>
        <taxon>Bacillota</taxon>
        <taxon>Clostridia</taxon>
        <taxon>Eubacteriales</taxon>
        <taxon>Peptococcaceae</taxon>
        <taxon>Desulfofarcimen</taxon>
    </lineage>
</organism>
<accession>C8W0J9</accession>
<sequence length="203" mass="23605">MRCILDCGSFTEWMAIQKGKNVKPIDLDEYIQFIKENSDVIEHYFVKDEIGNHRKTMENLRYMETCGLTPIPVFHMSTNLAELDKLVMEYPVIGIGGTVNQKNRETFLTEVFLRYPKIAFHGLGITKAEILMNYPFYLVDSSAWLNSRREDKAKVLTRNGQEKRTDLSVIERVVQSIKFLSSLELPKTFRGINFIGEQISFYF</sequence>
<dbReference type="eggNOG" id="ENOG50334X3">
    <property type="taxonomic scope" value="Bacteria"/>
</dbReference>
<reference evidence="1 2" key="1">
    <citation type="journal article" date="2009" name="Stand. Genomic Sci.">
        <title>Complete genome sequence of Desulfotomaculum acetoxidans type strain (5575).</title>
        <authorList>
            <person name="Spring S."/>
            <person name="Lapidus A."/>
            <person name="Schroder M."/>
            <person name="Gleim D."/>
            <person name="Sims D."/>
            <person name="Meincke L."/>
            <person name="Glavina Del Rio T."/>
            <person name="Tice H."/>
            <person name="Copeland A."/>
            <person name="Cheng J.F."/>
            <person name="Lucas S."/>
            <person name="Chen F."/>
            <person name="Nolan M."/>
            <person name="Bruce D."/>
            <person name="Goodwin L."/>
            <person name="Pitluck S."/>
            <person name="Ivanova N."/>
            <person name="Mavromatis K."/>
            <person name="Mikhailova N."/>
            <person name="Pati A."/>
            <person name="Chen A."/>
            <person name="Palaniappan K."/>
            <person name="Land M."/>
            <person name="Hauser L."/>
            <person name="Chang Y.J."/>
            <person name="Jeffries C.D."/>
            <person name="Chain P."/>
            <person name="Saunders E."/>
            <person name="Brettin T."/>
            <person name="Detter J.C."/>
            <person name="Goker M."/>
            <person name="Bristow J."/>
            <person name="Eisen J.A."/>
            <person name="Markowitz V."/>
            <person name="Hugenholtz P."/>
            <person name="Kyrpides N.C."/>
            <person name="Klenk H.P."/>
            <person name="Han C."/>
        </authorList>
    </citation>
    <scope>NUCLEOTIDE SEQUENCE [LARGE SCALE GENOMIC DNA]</scope>
    <source>
        <strain evidence="2">ATCC 49208 / DSM 771 / VKM B-1644</strain>
    </source>
</reference>
<dbReference type="STRING" id="485916.Dtox_2445"/>
<keyword evidence="2" id="KW-1185">Reference proteome</keyword>
<evidence type="ECO:0000313" key="1">
    <source>
        <dbReference type="EMBL" id="ACV63254.1"/>
    </source>
</evidence>
<gene>
    <name evidence="1" type="ordered locus">Dtox_2445</name>
</gene>
<proteinExistence type="predicted"/>